<accession>K4IF26</accession>
<sequence length="162" mass="18531">MKTCFEVGDVFRMTDKWDVDLNSFDAKIKCLFGNAWLKATKVSVGGKCITEVEFLDAQFRGRYDGADCGSQWNGWNLFDFDEVKQGKIEFKSETEGPETFMVVRSLECGSAVIFRENEKNLFTLEKAKKIAEELCMSTSDNYHVFITELKLEAKKNVKISFV</sequence>
<name>K4IF26_9CAUD</name>
<evidence type="ECO:0000313" key="2">
    <source>
        <dbReference type="Proteomes" id="UP000006954"/>
    </source>
</evidence>
<reference evidence="1 2" key="1">
    <citation type="submission" date="2012-06" db="EMBL/GenBank/DDBJ databases">
        <title>Bacteriophages quickly and effectively reduce contamination of various foods with Salmonella.</title>
        <authorList>
            <person name="Woolston J."/>
            <person name="Parks A.R."/>
            <person name="Hanna L.F."/>
            <person name="Charbonneau D."/>
            <person name="Sulakvelidze A."/>
        </authorList>
    </citation>
    <scope>NUCLEOTIDE SEQUENCE [LARGE SCALE GENOMIC DNA]</scope>
    <source>
        <strain evidence="1">STML-198</strain>
    </source>
</reference>
<keyword evidence="2" id="KW-1185">Reference proteome</keyword>
<proteinExistence type="predicted"/>
<evidence type="ECO:0000313" key="1">
    <source>
        <dbReference type="EMBL" id="AFU63889.1"/>
    </source>
</evidence>
<dbReference type="KEGG" id="vg:24629743"/>
<dbReference type="GeneID" id="24629743"/>
<protein>
    <submittedName>
        <fullName evidence="1">Uncharacterized protein</fullName>
    </submittedName>
</protein>
<organism evidence="1 2">
    <name type="scientific">Salmonella phage STML-198</name>
    <dbReference type="NCBI Taxonomy" id="1204531"/>
    <lineage>
        <taxon>Viruses</taxon>
        <taxon>Duplodnaviria</taxon>
        <taxon>Heunggongvirae</taxon>
        <taxon>Uroviricota</taxon>
        <taxon>Caudoviricetes</taxon>
        <taxon>Pantevenvirales</taxon>
        <taxon>Straboviridae</taxon>
        <taxon>Tevenvirinae</taxon>
        <taxon>Gelderlandvirus</taxon>
        <taxon>Gelderlandvirus stml198</taxon>
    </lineage>
</organism>
<dbReference type="Proteomes" id="UP000006954">
    <property type="component" value="Segment"/>
</dbReference>
<dbReference type="RefSeq" id="YP_009147931.1">
    <property type="nucleotide sequence ID" value="NC_027344.1"/>
</dbReference>
<dbReference type="EMBL" id="JX181825">
    <property type="protein sequence ID" value="AFU63889.1"/>
    <property type="molecule type" value="Genomic_DNA"/>
</dbReference>